<proteinExistence type="predicted"/>
<dbReference type="EMBL" id="JAMTCG010000002">
    <property type="protein sequence ID" value="MCP2159873.1"/>
    <property type="molecule type" value="Genomic_DNA"/>
</dbReference>
<protein>
    <submittedName>
        <fullName evidence="1">Uncharacterized protein</fullName>
    </submittedName>
</protein>
<dbReference type="RefSeq" id="WP_253653467.1">
    <property type="nucleotide sequence ID" value="NZ_BAAAOE010000001.1"/>
</dbReference>
<keyword evidence="2" id="KW-1185">Reference proteome</keyword>
<evidence type="ECO:0000313" key="1">
    <source>
        <dbReference type="EMBL" id="MCP2159873.1"/>
    </source>
</evidence>
<evidence type="ECO:0000313" key="2">
    <source>
        <dbReference type="Proteomes" id="UP001205740"/>
    </source>
</evidence>
<accession>A0ABT1H027</accession>
<sequence>MSSHPDPDAFRRLAQSSHWLWRSVEFVWSGDAMDPRRARIRRPADLVVTALDGTVLHRYRASRPMDGMWTATGDRPWRRVSGVWPQDITPVFDDDGLVSDFPDVLTSVDVDQPFFRNYHWVAMLDPSEFADTARFAWEPGDPHGVDVGDVRMVTHHGRPALEAIVQSTPAYEPRCMCCALLTGDLDMDTQQWVPGVPATVRLDRGTGICVFVEHQGHERGVELDVEIVAAG</sequence>
<comment type="caution">
    <text evidence="1">The sequence shown here is derived from an EMBL/GenBank/DDBJ whole genome shotgun (WGS) entry which is preliminary data.</text>
</comment>
<reference evidence="1 2" key="1">
    <citation type="submission" date="2022-06" db="EMBL/GenBank/DDBJ databases">
        <title>Genomic Encyclopedia of Archaeal and Bacterial Type Strains, Phase II (KMG-II): from individual species to whole genera.</title>
        <authorList>
            <person name="Goeker M."/>
        </authorList>
    </citation>
    <scope>NUCLEOTIDE SEQUENCE [LARGE SCALE GENOMIC DNA]</scope>
    <source>
        <strain evidence="1 2">DSM 45037</strain>
    </source>
</reference>
<name>A0ABT1H027_9NOCA</name>
<dbReference type="Proteomes" id="UP001205740">
    <property type="component" value="Unassembled WGS sequence"/>
</dbReference>
<gene>
    <name evidence="1" type="ORF">LX12_001052</name>
</gene>
<organism evidence="1 2">
    <name type="scientific">Williamsia serinedens</name>
    <dbReference type="NCBI Taxonomy" id="391736"/>
    <lineage>
        <taxon>Bacteria</taxon>
        <taxon>Bacillati</taxon>
        <taxon>Actinomycetota</taxon>
        <taxon>Actinomycetes</taxon>
        <taxon>Mycobacteriales</taxon>
        <taxon>Nocardiaceae</taxon>
        <taxon>Williamsia</taxon>
    </lineage>
</organism>